<evidence type="ECO:0000313" key="2">
    <source>
        <dbReference type="EMBL" id="EJK44528.1"/>
    </source>
</evidence>
<keyword evidence="3" id="KW-1185">Reference proteome</keyword>
<gene>
    <name evidence="2" type="ORF">THAOC_36922</name>
</gene>
<feature type="compositionally biased region" description="Basic and acidic residues" evidence="1">
    <location>
        <begin position="296"/>
        <end position="317"/>
    </location>
</feature>
<evidence type="ECO:0000313" key="3">
    <source>
        <dbReference type="Proteomes" id="UP000266841"/>
    </source>
</evidence>
<reference evidence="2 3" key="1">
    <citation type="journal article" date="2012" name="Genome Biol.">
        <title>Genome and low-iron response of an oceanic diatom adapted to chronic iron limitation.</title>
        <authorList>
            <person name="Lommer M."/>
            <person name="Specht M."/>
            <person name="Roy A.S."/>
            <person name="Kraemer L."/>
            <person name="Andreson R."/>
            <person name="Gutowska M.A."/>
            <person name="Wolf J."/>
            <person name="Bergner S.V."/>
            <person name="Schilhabel M.B."/>
            <person name="Klostermeier U.C."/>
            <person name="Beiko R.G."/>
            <person name="Rosenstiel P."/>
            <person name="Hippler M."/>
            <person name="Laroche J."/>
        </authorList>
    </citation>
    <scope>NUCLEOTIDE SEQUENCE [LARGE SCALE GENOMIC DNA]</scope>
    <source>
        <strain evidence="2 3">CCMP1005</strain>
    </source>
</reference>
<feature type="compositionally biased region" description="Basic and acidic residues" evidence="1">
    <location>
        <begin position="272"/>
        <end position="284"/>
    </location>
</feature>
<name>K0QYW7_THAOC</name>
<dbReference type="EMBL" id="AGNL01049574">
    <property type="protein sequence ID" value="EJK44528.1"/>
    <property type="molecule type" value="Genomic_DNA"/>
</dbReference>
<dbReference type="AlphaFoldDB" id="K0QYW7"/>
<feature type="compositionally biased region" description="Basic and acidic residues" evidence="1">
    <location>
        <begin position="212"/>
        <end position="222"/>
    </location>
</feature>
<sequence>ELKSQKECKLVPGRCYLDPLIAYLNLLFTKDELFPGGFIRSSRINLQPWSRRRETLTPRYQERDARSAHFLRLGYVPSERLDEIIGQLLLELVPPPPPFAAVLVPDVPDLPLLHRVRDLPEPPPSMSGSSSLTRDPSRRGLVARPPRVPAAQERTEPQPVLDAQDQLDVPRGALGRVPSRTGQGEDQRLPPVFAGGPEEAVALPPRVGRVRPRADAVPEARTETLGPVEDPLDRPHVALRTAERHEEAAEGRVPLVLPPPVPAPFSAGPVELADRTQEASSRLDEEPDPPRGIPRARAEHLVDGRADGVPRDLRGEGLPDPTVAHGPEEAGVDVERPIPLALACGLLIPHNSDFQHFSSTDHNETAVGARGRDKASQFL</sequence>
<evidence type="ECO:0000256" key="1">
    <source>
        <dbReference type="SAM" id="MobiDB-lite"/>
    </source>
</evidence>
<protein>
    <submittedName>
        <fullName evidence="2">Uncharacterized protein</fullName>
    </submittedName>
</protein>
<comment type="caution">
    <text evidence="2">The sequence shown here is derived from an EMBL/GenBank/DDBJ whole genome shotgun (WGS) entry which is preliminary data.</text>
</comment>
<accession>K0QYW7</accession>
<organism evidence="2 3">
    <name type="scientific">Thalassiosira oceanica</name>
    <name type="common">Marine diatom</name>
    <dbReference type="NCBI Taxonomy" id="159749"/>
    <lineage>
        <taxon>Eukaryota</taxon>
        <taxon>Sar</taxon>
        <taxon>Stramenopiles</taxon>
        <taxon>Ochrophyta</taxon>
        <taxon>Bacillariophyta</taxon>
        <taxon>Coscinodiscophyceae</taxon>
        <taxon>Thalassiosirophycidae</taxon>
        <taxon>Thalassiosirales</taxon>
        <taxon>Thalassiosiraceae</taxon>
        <taxon>Thalassiosira</taxon>
    </lineage>
</organism>
<dbReference type="Proteomes" id="UP000266841">
    <property type="component" value="Unassembled WGS sequence"/>
</dbReference>
<feature type="region of interest" description="Disordered" evidence="1">
    <location>
        <begin position="254"/>
        <end position="332"/>
    </location>
</feature>
<feature type="region of interest" description="Disordered" evidence="1">
    <location>
        <begin position="115"/>
        <end position="232"/>
    </location>
</feature>
<feature type="non-terminal residue" evidence="2">
    <location>
        <position position="1"/>
    </location>
</feature>
<proteinExistence type="predicted"/>